<dbReference type="Gene3D" id="3.40.630.40">
    <property type="entry name" value="Zn-dependent exopeptidases"/>
    <property type="match status" value="1"/>
</dbReference>
<dbReference type="EMBL" id="PZZN01000002">
    <property type="protein sequence ID" value="PTM45794.1"/>
    <property type="molecule type" value="Genomic_DNA"/>
</dbReference>
<reference evidence="2 3" key="1">
    <citation type="submission" date="2018-04" db="EMBL/GenBank/DDBJ databases">
        <title>Genomic Encyclopedia of Type Strains, Phase III (KMG-III): the genomes of soil and plant-associated and newly described type strains.</title>
        <authorList>
            <person name="Whitman W."/>
        </authorList>
    </citation>
    <scope>NUCLEOTIDE SEQUENCE [LARGE SCALE GENOMIC DNA]</scope>
    <source>
        <strain evidence="2 3">NW12</strain>
    </source>
</reference>
<evidence type="ECO:0000313" key="3">
    <source>
        <dbReference type="Proteomes" id="UP000240996"/>
    </source>
</evidence>
<dbReference type="Pfam" id="PF05013">
    <property type="entry name" value="FGase"/>
    <property type="match status" value="1"/>
</dbReference>
<keyword evidence="3" id="KW-1185">Reference proteome</keyword>
<evidence type="ECO:0000256" key="1">
    <source>
        <dbReference type="SAM" id="MobiDB-lite"/>
    </source>
</evidence>
<keyword evidence="2" id="KW-0378">Hydrolase</keyword>
<gene>
    <name evidence="2" type="ORF">C8J24_2024</name>
</gene>
<comment type="caution">
    <text evidence="2">The sequence shown here is derived from an EMBL/GenBank/DDBJ whole genome shotgun (WGS) entry which is preliminary data.</text>
</comment>
<proteinExistence type="predicted"/>
<evidence type="ECO:0000313" key="2">
    <source>
        <dbReference type="EMBL" id="PTM45794.1"/>
    </source>
</evidence>
<protein>
    <submittedName>
        <fullName evidence="2">N-formylglutamate amidohydrolase</fullName>
    </submittedName>
</protein>
<sequence length="292" mass="31520">MQSPSFMRFGDLPPASPVVMSVPHAGRDYPPALREALRVPFDTVVALEDRHIDIVATRARTVETMIVQTRARAWIDLNRSEAERDPRVDEGANPMAQPQPSAKLRSGLGLVPRRAAAAPDLWRRRFTDADISSRIANDHRPYHDAVHDALAAAQAKFGIAILLDVHSMPPLSAAGVPGGSPPRIVLGDRFGRSADPRFLACLETEIADTGLPFARNAPYAGGHILERHARPTAGIHAIQLEFDRSLYLDRQFDGLGTGVDATVRLLKALLTALTNEALAMGASATTRAAAAE</sequence>
<accession>A0A2T4YQK8</accession>
<dbReference type="AlphaFoldDB" id="A0A2T4YQK8"/>
<feature type="region of interest" description="Disordered" evidence="1">
    <location>
        <begin position="81"/>
        <end position="103"/>
    </location>
</feature>
<organism evidence="2 3">
    <name type="scientific">Sphingomonas aerolata</name>
    <dbReference type="NCBI Taxonomy" id="185951"/>
    <lineage>
        <taxon>Bacteria</taxon>
        <taxon>Pseudomonadati</taxon>
        <taxon>Pseudomonadota</taxon>
        <taxon>Alphaproteobacteria</taxon>
        <taxon>Sphingomonadales</taxon>
        <taxon>Sphingomonadaceae</taxon>
        <taxon>Sphingomonas</taxon>
    </lineage>
</organism>
<dbReference type="SUPFAM" id="SSF53187">
    <property type="entry name" value="Zn-dependent exopeptidases"/>
    <property type="match status" value="1"/>
</dbReference>
<dbReference type="Proteomes" id="UP000240996">
    <property type="component" value="Unassembled WGS sequence"/>
</dbReference>
<feature type="compositionally biased region" description="Basic and acidic residues" evidence="1">
    <location>
        <begin position="81"/>
        <end position="90"/>
    </location>
</feature>
<dbReference type="RefSeq" id="WP_107932773.1">
    <property type="nucleotide sequence ID" value="NZ_PZZN01000002.1"/>
</dbReference>
<dbReference type="InterPro" id="IPR007709">
    <property type="entry name" value="N-FG_amidohydro"/>
</dbReference>
<dbReference type="GO" id="GO:0016787">
    <property type="term" value="F:hydrolase activity"/>
    <property type="evidence" value="ECO:0007669"/>
    <property type="project" value="UniProtKB-KW"/>
</dbReference>
<name>A0A2T4YQK8_9SPHN</name>